<evidence type="ECO:0000313" key="1">
    <source>
        <dbReference type="EMBL" id="MBX60875.1"/>
    </source>
</evidence>
<reference evidence="1" key="1">
    <citation type="submission" date="2018-02" db="EMBL/GenBank/DDBJ databases">
        <title>Rhizophora mucronata_Transcriptome.</title>
        <authorList>
            <person name="Meera S.P."/>
            <person name="Sreeshan A."/>
            <person name="Augustine A."/>
        </authorList>
    </citation>
    <scope>NUCLEOTIDE SEQUENCE</scope>
    <source>
        <tissue evidence="1">Leaf</tissue>
    </source>
</reference>
<proteinExistence type="predicted"/>
<accession>A0A2P2Q1M6</accession>
<dbReference type="EMBL" id="GGEC01080391">
    <property type="protein sequence ID" value="MBX60875.1"/>
    <property type="molecule type" value="Transcribed_RNA"/>
</dbReference>
<organism evidence="1">
    <name type="scientific">Rhizophora mucronata</name>
    <name type="common">Asiatic mangrove</name>
    <dbReference type="NCBI Taxonomy" id="61149"/>
    <lineage>
        <taxon>Eukaryota</taxon>
        <taxon>Viridiplantae</taxon>
        <taxon>Streptophyta</taxon>
        <taxon>Embryophyta</taxon>
        <taxon>Tracheophyta</taxon>
        <taxon>Spermatophyta</taxon>
        <taxon>Magnoliopsida</taxon>
        <taxon>eudicotyledons</taxon>
        <taxon>Gunneridae</taxon>
        <taxon>Pentapetalae</taxon>
        <taxon>rosids</taxon>
        <taxon>fabids</taxon>
        <taxon>Malpighiales</taxon>
        <taxon>Rhizophoraceae</taxon>
        <taxon>Rhizophora</taxon>
    </lineage>
</organism>
<protein>
    <submittedName>
        <fullName evidence="1">Uncharacterized protein</fullName>
    </submittedName>
</protein>
<name>A0A2P2Q1M6_RHIMU</name>
<sequence length="16" mass="1749">MSGFGVIRRQSIGKGR</sequence>
<dbReference type="AlphaFoldDB" id="A0A2P2Q1M6"/>